<accession>A0A1M5AXI1</accession>
<dbReference type="InterPro" id="IPR036282">
    <property type="entry name" value="Glutathione-S-Trfase_C_sf"/>
</dbReference>
<evidence type="ECO:0000313" key="4">
    <source>
        <dbReference type="Proteomes" id="UP000184327"/>
    </source>
</evidence>
<dbReference type="InterPro" id="IPR036249">
    <property type="entry name" value="Thioredoxin-like_sf"/>
</dbReference>
<dbReference type="InterPro" id="IPR004045">
    <property type="entry name" value="Glutathione_S-Trfase_N"/>
</dbReference>
<dbReference type="EMBL" id="FQUZ01000019">
    <property type="protein sequence ID" value="SHF34991.1"/>
    <property type="molecule type" value="Genomic_DNA"/>
</dbReference>
<dbReference type="Gene3D" id="3.40.30.10">
    <property type="entry name" value="Glutaredoxin"/>
    <property type="match status" value="1"/>
</dbReference>
<evidence type="ECO:0000259" key="2">
    <source>
        <dbReference type="PROSITE" id="PS50405"/>
    </source>
</evidence>
<evidence type="ECO:0000259" key="1">
    <source>
        <dbReference type="PROSITE" id="PS50404"/>
    </source>
</evidence>
<dbReference type="PROSITE" id="PS50405">
    <property type="entry name" value="GST_CTER"/>
    <property type="match status" value="1"/>
</dbReference>
<dbReference type="InterPro" id="IPR010987">
    <property type="entry name" value="Glutathione-S-Trfase_C-like"/>
</dbReference>
<gene>
    <name evidence="3" type="ORF">SAMN02745117_01771</name>
</gene>
<dbReference type="SFLD" id="SFLDS00019">
    <property type="entry name" value="Glutathione_Transferase_(cytos"/>
    <property type="match status" value="1"/>
</dbReference>
<dbReference type="SUPFAM" id="SSF47616">
    <property type="entry name" value="GST C-terminal domain-like"/>
    <property type="match status" value="1"/>
</dbReference>
<protein>
    <submittedName>
        <fullName evidence="3">Glutathione S-transferase</fullName>
    </submittedName>
</protein>
<dbReference type="SUPFAM" id="SSF52833">
    <property type="entry name" value="Thioredoxin-like"/>
    <property type="match status" value="1"/>
</dbReference>
<dbReference type="InterPro" id="IPR040079">
    <property type="entry name" value="Glutathione_S-Trfase"/>
</dbReference>
<dbReference type="PANTHER" id="PTHR44051:SF8">
    <property type="entry name" value="GLUTATHIONE S-TRANSFERASE GSTA"/>
    <property type="match status" value="1"/>
</dbReference>
<name>A0A1M5AXI1_9BURK</name>
<evidence type="ECO:0000313" key="3">
    <source>
        <dbReference type="EMBL" id="SHF34991.1"/>
    </source>
</evidence>
<dbReference type="Pfam" id="PF13409">
    <property type="entry name" value="GST_N_2"/>
    <property type="match status" value="1"/>
</dbReference>
<proteinExistence type="predicted"/>
<reference evidence="3 4" key="1">
    <citation type="submission" date="2016-11" db="EMBL/GenBank/DDBJ databases">
        <authorList>
            <person name="Jaros S."/>
            <person name="Januszkiewicz K."/>
            <person name="Wedrychowicz H."/>
        </authorList>
    </citation>
    <scope>NUCLEOTIDE SEQUENCE [LARGE SCALE GENOMIC DNA]</scope>
    <source>
        <strain evidence="3 4">DSM 16112</strain>
    </source>
</reference>
<dbReference type="GO" id="GO:0016740">
    <property type="term" value="F:transferase activity"/>
    <property type="evidence" value="ECO:0007669"/>
    <property type="project" value="UniProtKB-KW"/>
</dbReference>
<dbReference type="PANTHER" id="PTHR44051">
    <property type="entry name" value="GLUTATHIONE S-TRANSFERASE-RELATED"/>
    <property type="match status" value="1"/>
</dbReference>
<dbReference type="CDD" id="cd03057">
    <property type="entry name" value="GST_N_Beta"/>
    <property type="match status" value="1"/>
</dbReference>
<dbReference type="CDD" id="cd03188">
    <property type="entry name" value="GST_C_Beta"/>
    <property type="match status" value="1"/>
</dbReference>
<keyword evidence="4" id="KW-1185">Reference proteome</keyword>
<dbReference type="SFLD" id="SFLDG01150">
    <property type="entry name" value="Main.1:_Beta-like"/>
    <property type="match status" value="1"/>
</dbReference>
<dbReference type="NCBIfam" id="NF007831">
    <property type="entry name" value="PRK10542.1"/>
    <property type="match status" value="1"/>
</dbReference>
<dbReference type="InterPro" id="IPR004046">
    <property type="entry name" value="GST_C"/>
</dbReference>
<dbReference type="PROSITE" id="PS50404">
    <property type="entry name" value="GST_NTER"/>
    <property type="match status" value="1"/>
</dbReference>
<dbReference type="Gene3D" id="1.20.1050.10">
    <property type="match status" value="1"/>
</dbReference>
<dbReference type="AlphaFoldDB" id="A0A1M5AXI1"/>
<dbReference type="STRING" id="1122156.SAMN02745117_01771"/>
<keyword evidence="3" id="KW-0808">Transferase</keyword>
<dbReference type="SFLD" id="SFLDG00358">
    <property type="entry name" value="Main_(cytGST)"/>
    <property type="match status" value="1"/>
</dbReference>
<feature type="domain" description="GST N-terminal" evidence="1">
    <location>
        <begin position="1"/>
        <end position="83"/>
    </location>
</feature>
<sequence length="204" mass="22511">MTLKLYYSPGACSLASHIALHEAGLAHTLAKVNVKAHKLEDGTDFYTINPLGYVPFLALDDGRHLAEGAAILQYIADQAPEKNLAPANGTWERYTLQSHLNFIATEIHKNYTPLFKPGSTPEAKAQAVETLQNRYGHLNGLLQDRPYLLGEFFSVADAYLFTTLNWAALVQVDLSKWSHLQALRERTAARPAVQAALKAEGLLK</sequence>
<dbReference type="Pfam" id="PF00043">
    <property type="entry name" value="GST_C"/>
    <property type="match status" value="1"/>
</dbReference>
<dbReference type="Proteomes" id="UP000184327">
    <property type="component" value="Unassembled WGS sequence"/>
</dbReference>
<feature type="domain" description="GST C-terminal" evidence="2">
    <location>
        <begin position="89"/>
        <end position="204"/>
    </location>
</feature>
<organism evidence="3 4">
    <name type="scientific">Lampropedia hyalina DSM 16112</name>
    <dbReference type="NCBI Taxonomy" id="1122156"/>
    <lineage>
        <taxon>Bacteria</taxon>
        <taxon>Pseudomonadati</taxon>
        <taxon>Pseudomonadota</taxon>
        <taxon>Betaproteobacteria</taxon>
        <taxon>Burkholderiales</taxon>
        <taxon>Comamonadaceae</taxon>
        <taxon>Lampropedia</taxon>
    </lineage>
</organism>